<dbReference type="InterPro" id="IPR036928">
    <property type="entry name" value="AS_sf"/>
</dbReference>
<protein>
    <submittedName>
        <fullName evidence="3">Indoleacetamide hydrolase</fullName>
    </submittedName>
</protein>
<dbReference type="InterPro" id="IPR023631">
    <property type="entry name" value="Amidase_dom"/>
</dbReference>
<accession>A0A8J3H8D7</accession>
<dbReference type="Gene3D" id="3.90.1300.10">
    <property type="entry name" value="Amidase signature (AS) domain"/>
    <property type="match status" value="1"/>
</dbReference>
<evidence type="ECO:0000256" key="1">
    <source>
        <dbReference type="ARBA" id="ARBA00009199"/>
    </source>
</evidence>
<dbReference type="Proteomes" id="UP000611500">
    <property type="component" value="Unassembled WGS sequence"/>
</dbReference>
<reference evidence="3" key="1">
    <citation type="journal article" date="2014" name="Int. J. Syst. Evol. Microbiol.">
        <title>Complete genome sequence of Corynebacterium casei LMG S-19264T (=DSM 44701T), isolated from a smear-ripened cheese.</title>
        <authorList>
            <consortium name="US DOE Joint Genome Institute (JGI-PGF)"/>
            <person name="Walter F."/>
            <person name="Albersmeier A."/>
            <person name="Kalinowski J."/>
            <person name="Ruckert C."/>
        </authorList>
    </citation>
    <scope>NUCLEOTIDE SEQUENCE</scope>
    <source>
        <strain evidence="3">CGMCC 1.7081</strain>
    </source>
</reference>
<comment type="similarity">
    <text evidence="1">Belongs to the amidase family.</text>
</comment>
<reference evidence="3" key="2">
    <citation type="submission" date="2020-09" db="EMBL/GenBank/DDBJ databases">
        <authorList>
            <person name="Sun Q."/>
            <person name="Zhou Y."/>
        </authorList>
    </citation>
    <scope>NUCLEOTIDE SEQUENCE</scope>
    <source>
        <strain evidence="3">CGMCC 1.7081</strain>
    </source>
</reference>
<dbReference type="NCBIfam" id="NF005687">
    <property type="entry name" value="PRK07487.1"/>
    <property type="match status" value="1"/>
</dbReference>
<sequence>MGMTKELWSWTAAELATAIAVGDISSVEATEAAIARMEAVNPALNAVVDALPEQALKDARAADAARAQGEELGVLHGVPVTTKMNADYKGRATANGVPAFADLIAPEDGSVVRSLRASGAVIIGRTNTPAFSMSFFTDNDLFGPTMNPYDPEITPAGSSGGAGAAVAAGIGALAHGSDIGGSIRLPAYVNGVFGLRPTAGLLPCHNPSSRSERLLASQVASVQGALARSVKDIRLGLQALSLWDPRDPLQVVMPPVDLGYVARPCKVAMIREPEGCTADPQVVDAIIRAAAMLSDAGYEVEEVETPSLLAASELWQVVVGHELLSGPIHGIRKLGDARVNRLMDLLCDTLEPLDRDAFLAAFASRNAVLRQWQMLFATHPIVLTAPSWRRPYPARHDMQPETSGQTYLTELAPAFMPPVLGLPGLSVPMGVVDGLPTGVQLLSTRFAENMLLAAGEVLERRQPALRPIDPRPSRQS</sequence>
<dbReference type="EMBL" id="BNAP01000007">
    <property type="protein sequence ID" value="GHG90469.1"/>
    <property type="molecule type" value="Genomic_DNA"/>
</dbReference>
<organism evidence="3 4">
    <name type="scientific">Pseudodonghicola xiamenensis</name>
    <dbReference type="NCBI Taxonomy" id="337702"/>
    <lineage>
        <taxon>Bacteria</taxon>
        <taxon>Pseudomonadati</taxon>
        <taxon>Pseudomonadota</taxon>
        <taxon>Alphaproteobacteria</taxon>
        <taxon>Rhodobacterales</taxon>
        <taxon>Paracoccaceae</taxon>
        <taxon>Pseudodonghicola</taxon>
    </lineage>
</organism>
<keyword evidence="3" id="KW-0378">Hydrolase</keyword>
<evidence type="ECO:0000313" key="4">
    <source>
        <dbReference type="Proteomes" id="UP000611500"/>
    </source>
</evidence>
<dbReference type="InterPro" id="IPR000120">
    <property type="entry name" value="Amidase"/>
</dbReference>
<dbReference type="SUPFAM" id="SSF75304">
    <property type="entry name" value="Amidase signature (AS) enzymes"/>
    <property type="match status" value="1"/>
</dbReference>
<evidence type="ECO:0000259" key="2">
    <source>
        <dbReference type="Pfam" id="PF01425"/>
    </source>
</evidence>
<dbReference type="Pfam" id="PF01425">
    <property type="entry name" value="Amidase"/>
    <property type="match status" value="1"/>
</dbReference>
<feature type="domain" description="Amidase" evidence="2">
    <location>
        <begin position="28"/>
        <end position="452"/>
    </location>
</feature>
<gene>
    <name evidence="3" type="primary">bam</name>
    <name evidence="3" type="ORF">GCM10010961_20890</name>
</gene>
<evidence type="ECO:0000313" key="3">
    <source>
        <dbReference type="EMBL" id="GHG90469.1"/>
    </source>
</evidence>
<dbReference type="GO" id="GO:0016787">
    <property type="term" value="F:hydrolase activity"/>
    <property type="evidence" value="ECO:0007669"/>
    <property type="project" value="UniProtKB-KW"/>
</dbReference>
<dbReference type="PANTHER" id="PTHR11895">
    <property type="entry name" value="TRANSAMIDASE"/>
    <property type="match status" value="1"/>
</dbReference>
<comment type="caution">
    <text evidence="3">The sequence shown here is derived from an EMBL/GenBank/DDBJ whole genome shotgun (WGS) entry which is preliminary data.</text>
</comment>
<dbReference type="AlphaFoldDB" id="A0A8J3H8D7"/>
<keyword evidence="4" id="KW-1185">Reference proteome</keyword>
<proteinExistence type="inferred from homology"/>
<dbReference type="PANTHER" id="PTHR11895:SF7">
    <property type="entry name" value="GLUTAMYL-TRNA(GLN) AMIDOTRANSFERASE SUBUNIT A, MITOCHONDRIAL"/>
    <property type="match status" value="1"/>
</dbReference>
<name>A0A8J3H8D7_9RHOB</name>